<accession>A0A951QN80</accession>
<dbReference type="EMBL" id="JAHHGZ010000008">
    <property type="protein sequence ID" value="MBW4667660.1"/>
    <property type="molecule type" value="Genomic_DNA"/>
</dbReference>
<protein>
    <submittedName>
        <fullName evidence="1">TIGR02646 family protein</fullName>
    </submittedName>
</protein>
<name>A0A951QN80_9CYAN</name>
<proteinExistence type="predicted"/>
<evidence type="ECO:0000313" key="1">
    <source>
        <dbReference type="EMBL" id="MBW4667660.1"/>
    </source>
</evidence>
<dbReference type="Gene3D" id="1.10.30.50">
    <property type="match status" value="1"/>
</dbReference>
<dbReference type="Proteomes" id="UP000729701">
    <property type="component" value="Unassembled WGS sequence"/>
</dbReference>
<dbReference type="NCBIfam" id="TIGR02646">
    <property type="entry name" value="retron system putative HNH endonuclease"/>
    <property type="match status" value="1"/>
</dbReference>
<gene>
    <name evidence="1" type="ORF">KME60_09540</name>
</gene>
<dbReference type="InterPro" id="IPR003615">
    <property type="entry name" value="HNH_nuc"/>
</dbReference>
<dbReference type="AlphaFoldDB" id="A0A951QN80"/>
<dbReference type="CDD" id="cd00085">
    <property type="entry name" value="HNHc"/>
    <property type="match status" value="1"/>
</dbReference>
<reference evidence="1" key="2">
    <citation type="journal article" date="2022" name="Microbiol. Resour. Announc.">
        <title>Metagenome Sequencing to Explore Phylogenomics of Terrestrial Cyanobacteria.</title>
        <authorList>
            <person name="Ward R.D."/>
            <person name="Stajich J.E."/>
            <person name="Johansen J.R."/>
            <person name="Huntemann M."/>
            <person name="Clum A."/>
            <person name="Foster B."/>
            <person name="Foster B."/>
            <person name="Roux S."/>
            <person name="Palaniappan K."/>
            <person name="Varghese N."/>
            <person name="Mukherjee S."/>
            <person name="Reddy T.B.K."/>
            <person name="Daum C."/>
            <person name="Copeland A."/>
            <person name="Chen I.A."/>
            <person name="Ivanova N.N."/>
            <person name="Kyrpides N.C."/>
            <person name="Shapiro N."/>
            <person name="Eloe-Fadrosh E.A."/>
            <person name="Pietrasiak N."/>
        </authorList>
    </citation>
    <scope>NUCLEOTIDE SEQUENCE</scope>
    <source>
        <strain evidence="1">GSE-NOS-MK-12-04C</strain>
    </source>
</reference>
<comment type="caution">
    <text evidence="1">The sequence shown here is derived from an EMBL/GenBank/DDBJ whole genome shotgun (WGS) entry which is preliminary data.</text>
</comment>
<dbReference type="InterPro" id="IPR013467">
    <property type="entry name" value="HNH78-like"/>
</dbReference>
<organism evidence="1 2">
    <name type="scientific">Cyanomargarita calcarea GSE-NOS-MK-12-04C</name>
    <dbReference type="NCBI Taxonomy" id="2839659"/>
    <lineage>
        <taxon>Bacteria</taxon>
        <taxon>Bacillati</taxon>
        <taxon>Cyanobacteriota</taxon>
        <taxon>Cyanophyceae</taxon>
        <taxon>Nostocales</taxon>
        <taxon>Cyanomargaritaceae</taxon>
        <taxon>Cyanomargarita</taxon>
    </lineage>
</organism>
<reference evidence="1" key="1">
    <citation type="submission" date="2021-05" db="EMBL/GenBank/DDBJ databases">
        <authorList>
            <person name="Pietrasiak N."/>
            <person name="Ward R."/>
            <person name="Stajich J.E."/>
            <person name="Kurbessoian T."/>
        </authorList>
    </citation>
    <scope>NUCLEOTIDE SEQUENCE</scope>
    <source>
        <strain evidence="1">GSE-NOS-MK-12-04C</strain>
    </source>
</reference>
<evidence type="ECO:0000313" key="2">
    <source>
        <dbReference type="Proteomes" id="UP000729701"/>
    </source>
</evidence>
<sequence>MKYIQKGNEPSSLAAWNRKLGNRMPNWKSFSHPVKNDVYAALLTEQGYTCCYCGISINRRNCHIEHYRPKSKYPDLTFEYKNLIASCQGEDEKRPTKPVHCGHKKGGWFEYELMVSPIDPNCVDFFKYSGYGEIIPTDNPDREEAAETTIARLALDIDKLKKMRRNAIDAALEATDGLSDAEIELLFQGYQQVDSQGRYTPFLAAINYTFKQYLIV</sequence>